<dbReference type="Pfam" id="PF12344">
    <property type="entry name" value="UvrB"/>
    <property type="match status" value="1"/>
</dbReference>
<feature type="compositionally biased region" description="Basic residues" evidence="1">
    <location>
        <begin position="15"/>
        <end position="24"/>
    </location>
</feature>
<sequence>MRRRARRRESQVAHNRAHGIRPTALRKKRVEHTVAARYPQARHPTAGTSYNRRMAEVPRAA</sequence>
<accession>A0ABW2GMV1</accession>
<evidence type="ECO:0000256" key="1">
    <source>
        <dbReference type="SAM" id="MobiDB-lite"/>
    </source>
</evidence>
<dbReference type="InterPro" id="IPR024759">
    <property type="entry name" value="UvrB_YAD/RRR_dom"/>
</dbReference>
<reference evidence="4" key="1">
    <citation type="journal article" date="2019" name="Int. J. Syst. Evol. Microbiol.">
        <title>The Global Catalogue of Microorganisms (GCM) 10K type strain sequencing project: providing services to taxonomists for standard genome sequencing and annotation.</title>
        <authorList>
            <consortium name="The Broad Institute Genomics Platform"/>
            <consortium name="The Broad Institute Genome Sequencing Center for Infectious Disease"/>
            <person name="Wu L."/>
            <person name="Ma J."/>
        </authorList>
    </citation>
    <scope>NUCLEOTIDE SEQUENCE [LARGE SCALE GENOMIC DNA]</scope>
    <source>
        <strain evidence="4">CGMCC 1.13681</strain>
    </source>
</reference>
<name>A0ABW2GMV1_9ACTN</name>
<proteinExistence type="predicted"/>
<dbReference type="RefSeq" id="WP_386418093.1">
    <property type="nucleotide sequence ID" value="NZ_JBHSZO010000047.1"/>
</dbReference>
<keyword evidence="4" id="KW-1185">Reference proteome</keyword>
<dbReference type="Proteomes" id="UP001596413">
    <property type="component" value="Unassembled WGS sequence"/>
</dbReference>
<feature type="domain" description="UvrB YAD/RRR-motif-containing" evidence="2">
    <location>
        <begin position="5"/>
        <end position="28"/>
    </location>
</feature>
<comment type="caution">
    <text evidence="3">The sequence shown here is derived from an EMBL/GenBank/DDBJ whole genome shotgun (WGS) entry which is preliminary data.</text>
</comment>
<dbReference type="EMBL" id="JBHSZO010000047">
    <property type="protein sequence ID" value="MFC7220996.1"/>
    <property type="molecule type" value="Genomic_DNA"/>
</dbReference>
<feature type="region of interest" description="Disordered" evidence="1">
    <location>
        <begin position="38"/>
        <end position="61"/>
    </location>
</feature>
<evidence type="ECO:0000313" key="4">
    <source>
        <dbReference type="Proteomes" id="UP001596413"/>
    </source>
</evidence>
<organism evidence="3 4">
    <name type="scientific">Streptomyces polyrhachis</name>
    <dbReference type="NCBI Taxonomy" id="1282885"/>
    <lineage>
        <taxon>Bacteria</taxon>
        <taxon>Bacillati</taxon>
        <taxon>Actinomycetota</taxon>
        <taxon>Actinomycetes</taxon>
        <taxon>Kitasatosporales</taxon>
        <taxon>Streptomycetaceae</taxon>
        <taxon>Streptomyces</taxon>
    </lineage>
</organism>
<feature type="region of interest" description="Disordered" evidence="1">
    <location>
        <begin position="1"/>
        <end position="24"/>
    </location>
</feature>
<gene>
    <name evidence="3" type="ORF">ACFQLX_22975</name>
</gene>
<evidence type="ECO:0000259" key="2">
    <source>
        <dbReference type="Pfam" id="PF12344"/>
    </source>
</evidence>
<protein>
    <recommendedName>
        <fullName evidence="2">UvrB YAD/RRR-motif-containing domain-containing protein</fullName>
    </recommendedName>
</protein>
<evidence type="ECO:0000313" key="3">
    <source>
        <dbReference type="EMBL" id="MFC7220996.1"/>
    </source>
</evidence>